<evidence type="ECO:0000313" key="4">
    <source>
        <dbReference type="Proteomes" id="UP001519887"/>
    </source>
</evidence>
<dbReference type="SUPFAM" id="SSF88946">
    <property type="entry name" value="Sigma2 domain of RNA polymerase sigma factors"/>
    <property type="match status" value="1"/>
</dbReference>
<dbReference type="NCBIfam" id="TIGR02937">
    <property type="entry name" value="sigma70-ECF"/>
    <property type="match status" value="1"/>
</dbReference>
<feature type="non-terminal residue" evidence="3">
    <location>
        <position position="172"/>
    </location>
</feature>
<dbReference type="Proteomes" id="UP001519887">
    <property type="component" value="Unassembled WGS sequence"/>
</dbReference>
<dbReference type="Pfam" id="PF08281">
    <property type="entry name" value="Sigma70_r4_2"/>
    <property type="match status" value="1"/>
</dbReference>
<organism evidence="3 4">
    <name type="scientific">Paenibacillus sepulcri</name>
    <dbReference type="NCBI Taxonomy" id="359917"/>
    <lineage>
        <taxon>Bacteria</taxon>
        <taxon>Bacillati</taxon>
        <taxon>Bacillota</taxon>
        <taxon>Bacilli</taxon>
        <taxon>Bacillales</taxon>
        <taxon>Paenibacillaceae</taxon>
        <taxon>Paenibacillus</taxon>
    </lineage>
</organism>
<dbReference type="InterPro" id="IPR013249">
    <property type="entry name" value="RNA_pol_sigma70_r4_t2"/>
</dbReference>
<sequence length="172" mass="19250">MQELYAQYKGLLFALAYQLTGSASDAEDVVQDVFVKVYDVKPEGLAEEPKAYLCKMVTNRARDLNKSARKRRERYFGEWLPEPIPTDDEMFESVVRGELLSYAMLVLLEKLSPSERAVFVLREALGLGYPDIAGIVGKSDANCRKLLSRARGKMGIGPDETVHSEAAGEEWV</sequence>
<reference evidence="3 4" key="1">
    <citation type="submission" date="2021-07" db="EMBL/GenBank/DDBJ databases">
        <title>Paenibacillus radiodurans sp. nov., isolated from the southeastern edge of Tengger Desert.</title>
        <authorList>
            <person name="Zhang G."/>
        </authorList>
    </citation>
    <scope>NUCLEOTIDE SEQUENCE [LARGE SCALE GENOMIC DNA]</scope>
    <source>
        <strain evidence="3 4">CCM 7311</strain>
    </source>
</reference>
<keyword evidence="4" id="KW-1185">Reference proteome</keyword>
<dbReference type="Pfam" id="PF04542">
    <property type="entry name" value="Sigma70_r2"/>
    <property type="match status" value="1"/>
</dbReference>
<dbReference type="SUPFAM" id="SSF88659">
    <property type="entry name" value="Sigma3 and sigma4 domains of RNA polymerase sigma factors"/>
    <property type="match status" value="1"/>
</dbReference>
<evidence type="ECO:0000313" key="3">
    <source>
        <dbReference type="EMBL" id="MBW7458932.1"/>
    </source>
</evidence>
<gene>
    <name evidence="3" type="ORF">K0U00_33280</name>
</gene>
<dbReference type="Gene3D" id="1.10.10.10">
    <property type="entry name" value="Winged helix-like DNA-binding domain superfamily/Winged helix DNA-binding domain"/>
    <property type="match status" value="1"/>
</dbReference>
<accession>A0ABS7CDD5</accession>
<dbReference type="InterPro" id="IPR052704">
    <property type="entry name" value="ECF_Sigma-70_Domain"/>
</dbReference>
<dbReference type="InterPro" id="IPR036388">
    <property type="entry name" value="WH-like_DNA-bd_sf"/>
</dbReference>
<evidence type="ECO:0000259" key="2">
    <source>
        <dbReference type="Pfam" id="PF08281"/>
    </source>
</evidence>
<dbReference type="InterPro" id="IPR013324">
    <property type="entry name" value="RNA_pol_sigma_r3/r4-like"/>
</dbReference>
<feature type="domain" description="RNA polymerase sigma factor 70 region 4 type 2" evidence="2">
    <location>
        <begin position="104"/>
        <end position="154"/>
    </location>
</feature>
<dbReference type="EMBL" id="JAHZIK010001408">
    <property type="protein sequence ID" value="MBW7458932.1"/>
    <property type="molecule type" value="Genomic_DNA"/>
</dbReference>
<dbReference type="InterPro" id="IPR007627">
    <property type="entry name" value="RNA_pol_sigma70_r2"/>
</dbReference>
<protein>
    <submittedName>
        <fullName evidence="3">Sigma-70 family RNA polymerase sigma factor</fullName>
    </submittedName>
</protein>
<comment type="caution">
    <text evidence="3">The sequence shown here is derived from an EMBL/GenBank/DDBJ whole genome shotgun (WGS) entry which is preliminary data.</text>
</comment>
<name>A0ABS7CDD5_9BACL</name>
<dbReference type="PANTHER" id="PTHR30173">
    <property type="entry name" value="SIGMA 19 FACTOR"/>
    <property type="match status" value="1"/>
</dbReference>
<dbReference type="Gene3D" id="1.10.1740.10">
    <property type="match status" value="1"/>
</dbReference>
<proteinExistence type="predicted"/>
<dbReference type="PANTHER" id="PTHR30173:SF36">
    <property type="entry name" value="ECF RNA POLYMERASE SIGMA FACTOR SIGJ"/>
    <property type="match status" value="1"/>
</dbReference>
<feature type="domain" description="RNA polymerase sigma-70 region 2" evidence="1">
    <location>
        <begin position="4"/>
        <end position="69"/>
    </location>
</feature>
<dbReference type="InterPro" id="IPR014284">
    <property type="entry name" value="RNA_pol_sigma-70_dom"/>
</dbReference>
<dbReference type="InterPro" id="IPR013325">
    <property type="entry name" value="RNA_pol_sigma_r2"/>
</dbReference>
<evidence type="ECO:0000259" key="1">
    <source>
        <dbReference type="Pfam" id="PF04542"/>
    </source>
</evidence>